<feature type="domain" description="PLAT" evidence="2">
    <location>
        <begin position="395"/>
        <end position="515"/>
    </location>
</feature>
<dbReference type="PANTHER" id="PTHR45901">
    <property type="entry name" value="PROTEIN CBG12474"/>
    <property type="match status" value="1"/>
</dbReference>
<feature type="domain" description="PLAT" evidence="2">
    <location>
        <begin position="529"/>
        <end position="641"/>
    </location>
</feature>
<accession>E4XIU7</accession>
<dbReference type="SMART" id="SM00308">
    <property type="entry name" value="LH2"/>
    <property type="match status" value="2"/>
</dbReference>
<keyword evidence="4" id="KW-1185">Reference proteome</keyword>
<dbReference type="InParanoid" id="E4XIU7"/>
<dbReference type="InterPro" id="IPR036392">
    <property type="entry name" value="PLAT/LH2_dom_sf"/>
</dbReference>
<dbReference type="OrthoDB" id="9895813at2759"/>
<evidence type="ECO:0000259" key="2">
    <source>
        <dbReference type="PROSITE" id="PS50095"/>
    </source>
</evidence>
<dbReference type="Gene3D" id="2.40.180.10">
    <property type="entry name" value="Catalase core domain"/>
    <property type="match status" value="1"/>
</dbReference>
<name>E4XIU7_OIKDI</name>
<proteinExistence type="predicted"/>
<feature type="domain" description="PLAT" evidence="2">
    <location>
        <begin position="645"/>
        <end position="762"/>
    </location>
</feature>
<dbReference type="InterPro" id="IPR001024">
    <property type="entry name" value="PLAT/LH2_dom"/>
</dbReference>
<dbReference type="EMBL" id="FN653056">
    <property type="protein sequence ID" value="CBY24631.1"/>
    <property type="molecule type" value="Genomic_DNA"/>
</dbReference>
<feature type="domain" description="PLAT" evidence="2">
    <location>
        <begin position="765"/>
        <end position="886"/>
    </location>
</feature>
<feature type="domain" description="PLAT" evidence="2">
    <location>
        <begin position="126"/>
        <end position="241"/>
    </location>
</feature>
<dbReference type="InterPro" id="IPR052970">
    <property type="entry name" value="Inner_ear_hair_cell_LOXHD"/>
</dbReference>
<protein>
    <recommendedName>
        <fullName evidence="2">PLAT domain-containing protein</fullName>
    </recommendedName>
</protein>
<evidence type="ECO:0000313" key="4">
    <source>
        <dbReference type="Proteomes" id="UP000001307"/>
    </source>
</evidence>
<feature type="domain" description="PLAT" evidence="2">
    <location>
        <begin position="256"/>
        <end position="380"/>
    </location>
</feature>
<feature type="domain" description="PLAT" evidence="2">
    <location>
        <begin position="2"/>
        <end position="122"/>
    </location>
</feature>
<dbReference type="Proteomes" id="UP000001307">
    <property type="component" value="Unassembled WGS sequence"/>
</dbReference>
<reference evidence="3" key="1">
    <citation type="journal article" date="2010" name="Science">
        <title>Plasticity of animal genome architecture unmasked by rapid evolution of a pelagic tunicate.</title>
        <authorList>
            <person name="Denoeud F."/>
            <person name="Henriet S."/>
            <person name="Mungpakdee S."/>
            <person name="Aury J.M."/>
            <person name="Da Silva C."/>
            <person name="Brinkmann H."/>
            <person name="Mikhaleva J."/>
            <person name="Olsen L.C."/>
            <person name="Jubin C."/>
            <person name="Canestro C."/>
            <person name="Bouquet J.M."/>
            <person name="Danks G."/>
            <person name="Poulain J."/>
            <person name="Campsteijn C."/>
            <person name="Adamski M."/>
            <person name="Cross I."/>
            <person name="Yadetie F."/>
            <person name="Muffato M."/>
            <person name="Louis A."/>
            <person name="Butcher S."/>
            <person name="Tsagkogeorga G."/>
            <person name="Konrad A."/>
            <person name="Singh S."/>
            <person name="Jensen M.F."/>
            <person name="Cong E.H."/>
            <person name="Eikeseth-Otteraa H."/>
            <person name="Noel B."/>
            <person name="Anthouard V."/>
            <person name="Porcel B.M."/>
            <person name="Kachouri-Lafond R."/>
            <person name="Nishino A."/>
            <person name="Ugolini M."/>
            <person name="Chourrout P."/>
            <person name="Nishida H."/>
            <person name="Aasland R."/>
            <person name="Huzurbazar S."/>
            <person name="Westhof E."/>
            <person name="Delsuc F."/>
            <person name="Lehrach H."/>
            <person name="Reinhardt R."/>
            <person name="Weissenbach J."/>
            <person name="Roy S.W."/>
            <person name="Artiguenave F."/>
            <person name="Postlethwait J.H."/>
            <person name="Manak J.R."/>
            <person name="Thompson E.M."/>
            <person name="Jaillon O."/>
            <person name="Du Pasquier L."/>
            <person name="Boudinot P."/>
            <person name="Liberles D.A."/>
            <person name="Volff J.N."/>
            <person name="Philippe H."/>
            <person name="Lenhard B."/>
            <person name="Roest Crollius H."/>
            <person name="Wincker P."/>
            <person name="Chourrout D."/>
        </authorList>
    </citation>
    <scope>NUCLEOTIDE SEQUENCE [LARGE SCALE GENOMIC DNA]</scope>
</reference>
<organism evidence="3">
    <name type="scientific">Oikopleura dioica</name>
    <name type="common">Tunicate</name>
    <dbReference type="NCBI Taxonomy" id="34765"/>
    <lineage>
        <taxon>Eukaryota</taxon>
        <taxon>Metazoa</taxon>
        <taxon>Chordata</taxon>
        <taxon>Tunicata</taxon>
        <taxon>Appendicularia</taxon>
        <taxon>Copelata</taxon>
        <taxon>Oikopleuridae</taxon>
        <taxon>Oikopleura</taxon>
    </lineage>
</organism>
<comment type="caution">
    <text evidence="1">Lacks conserved residue(s) required for the propagation of feature annotation.</text>
</comment>
<dbReference type="PROSITE" id="PS50095">
    <property type="entry name" value="PLAT"/>
    <property type="match status" value="7"/>
</dbReference>
<sequence>MTEYRVSIKTGSGGFLSFAGTDDKIFCRLTDIHGRVTPKIWLKDDDKTSFEKNSVDNFRFFYDNAEFGDLLKCQVWKEGSDDWSLGTMLFTRKSNPEASFNFTFNETIMQKMVERFVDGTTANKIISYKIAVKTANVNGAGTDGDVTLNIIGSNGQTLPRELDNFKNNFEAGDTDKFEIKALNVGKIEKIVLSVADKGIKSDWTCESVTIRFGDPEERYFFSVNSVIKGGNSYEVFNPTYEKDEPVKPKKPLPVLHFFRGTVETSNKSMGGTDANVTIHLGDKNGKLIGPIKLKESGSALEKGAKDPIEISLIEPFAELNTLQVQHDGKGVGSDWHLSQITLTEFSVLDKKTPVGEPKVFIFNEWIKANNPSTKTAAVKGEPEEPEDPATPDYKTFLVGKVTTADKYFSGTDADVQMFVTDSNGVLIGPVDLKDAQKSKTMERGSVDIVMIQSTVEITDLHKVQVKHNGSGAFSNWGLKTIELKKVKKFPTKEEILVKNYLNTGMKVFNFNKSLEAGRWYDSGDDADRVDYEVVVQTAKGVFSGTFDKVQFNIIGDKGKTLFQTYDNIGSDQNAGGTDKYTKRLIDLGNLQKLVIKKSGNDTWKLDNIKITNKKNDHQWLFDNNGQEVKKQEVEIPAEQIKFGKNRIEGEVYTSDFQNAGTDATVTIKITDKSGKPYGPLDLVDKDKDAFERNTVNKINLLTLDRVTNIHKISICHNGKGAGPEWHLGYIELSLPGRETYKFEFDKWIKADRWYDAVPKGAAPPKKYTVSVETRKGGLTSTYGTDNDVFINIVGKLGDSNMFQLKQKGKNLFEKGKTDVFERTMADLGDLLGVQVEKRGKINDQWHMQSIVISDGTRDYRSQNGPYEVNKDMVKVKLESCTSAQSQ</sequence>
<evidence type="ECO:0000256" key="1">
    <source>
        <dbReference type="PROSITE-ProRule" id="PRU00152"/>
    </source>
</evidence>
<dbReference type="Gene3D" id="2.60.60.20">
    <property type="entry name" value="PLAT/LH2 domain"/>
    <property type="match status" value="6"/>
</dbReference>
<dbReference type="PANTHER" id="PTHR45901:SF3">
    <property type="entry name" value="LIPOXYGENASE HOMOLOGY DOMAIN-CONTAINING PROTEIN 1"/>
    <property type="match status" value="1"/>
</dbReference>
<dbReference type="Pfam" id="PF01477">
    <property type="entry name" value="PLAT"/>
    <property type="match status" value="7"/>
</dbReference>
<dbReference type="AlphaFoldDB" id="E4XIU7"/>
<evidence type="ECO:0000313" key="3">
    <source>
        <dbReference type="EMBL" id="CBY24631.1"/>
    </source>
</evidence>
<dbReference type="SUPFAM" id="SSF49723">
    <property type="entry name" value="Lipase/lipooxygenase domain (PLAT/LH2 domain)"/>
    <property type="match status" value="7"/>
</dbReference>
<gene>
    <name evidence="3" type="ORF">GSOID_T00012523001</name>
</gene>